<evidence type="ECO:0000256" key="1">
    <source>
        <dbReference type="SAM" id="MobiDB-lite"/>
    </source>
</evidence>
<organism evidence="2 3">
    <name type="scientific">Holdemania filiformis</name>
    <dbReference type="NCBI Taxonomy" id="61171"/>
    <lineage>
        <taxon>Bacteria</taxon>
        <taxon>Bacillati</taxon>
        <taxon>Bacillota</taxon>
        <taxon>Erysipelotrichia</taxon>
        <taxon>Erysipelotrichales</taxon>
        <taxon>Erysipelotrichaceae</taxon>
        <taxon>Holdemania</taxon>
    </lineage>
</organism>
<sequence>MEHFLELFITVILKVALPLIECTIKVIKCRLKIIEAKKKSAASTPKKHQRSSVRRHRKR</sequence>
<dbReference type="GeneID" id="83015860"/>
<dbReference type="AlphaFoldDB" id="A0A412FZ75"/>
<feature type="compositionally biased region" description="Basic residues" evidence="1">
    <location>
        <begin position="45"/>
        <end position="59"/>
    </location>
</feature>
<keyword evidence="3" id="KW-1185">Reference proteome</keyword>
<protein>
    <submittedName>
        <fullName evidence="2">Uncharacterized protein</fullName>
    </submittedName>
</protein>
<comment type="caution">
    <text evidence="2">The sequence shown here is derived from an EMBL/GenBank/DDBJ whole genome shotgun (WGS) entry which is preliminary data.</text>
</comment>
<reference evidence="2 3" key="1">
    <citation type="submission" date="2018-08" db="EMBL/GenBank/DDBJ databases">
        <title>A genome reference for cultivated species of the human gut microbiota.</title>
        <authorList>
            <person name="Zou Y."/>
            <person name="Xue W."/>
            <person name="Luo G."/>
        </authorList>
    </citation>
    <scope>NUCLEOTIDE SEQUENCE [LARGE SCALE GENOMIC DNA]</scope>
    <source>
        <strain evidence="2 3">AF24-29</strain>
    </source>
</reference>
<evidence type="ECO:0000313" key="3">
    <source>
        <dbReference type="Proteomes" id="UP000284178"/>
    </source>
</evidence>
<gene>
    <name evidence="2" type="ORF">DWY25_10670</name>
</gene>
<evidence type="ECO:0000313" key="2">
    <source>
        <dbReference type="EMBL" id="RGR73455.1"/>
    </source>
</evidence>
<dbReference type="EMBL" id="QRUP01000012">
    <property type="protein sequence ID" value="RGR73455.1"/>
    <property type="molecule type" value="Genomic_DNA"/>
</dbReference>
<accession>A0A412FZ75</accession>
<name>A0A412FZ75_9FIRM</name>
<feature type="region of interest" description="Disordered" evidence="1">
    <location>
        <begin position="37"/>
        <end position="59"/>
    </location>
</feature>
<dbReference type="RefSeq" id="WP_006059679.1">
    <property type="nucleotide sequence ID" value="NZ_CABJCV010000012.1"/>
</dbReference>
<dbReference type="Proteomes" id="UP000284178">
    <property type="component" value="Unassembled WGS sequence"/>
</dbReference>
<proteinExistence type="predicted"/>